<accession>A0A1V4SX35</accession>
<evidence type="ECO:0000313" key="2">
    <source>
        <dbReference type="EMBL" id="OPX49132.1"/>
    </source>
</evidence>
<dbReference type="OrthoDB" id="1258529at2"/>
<dbReference type="InterPro" id="IPR011741">
    <property type="entry name" value="Phg_2220_C"/>
</dbReference>
<feature type="domain" description="Phage conserved hypothetical protein C-terminal" evidence="1">
    <location>
        <begin position="165"/>
        <end position="237"/>
    </location>
</feature>
<proteinExistence type="predicted"/>
<sequence>MKKSILGFDQEKALKMGLELKDVIILRAVKDLIESNALIKREIDGKEFYWVKTKAILEAYPMLDIKTNDSVRRRLKKLVDKGLLTYKLVKENGTFTFYNKTNLLDKLFVYNERLDLACKKATDSKEKKGNNIETGDCDLNIGTNNNNKKHNNKKNKYKKDFAREVINYLNLALKTKYRENSKESLNKIGALVEEGFTLEDFKTVINKKKKDWSGTPYEKYLRPSTLFRKSNFEEYLNQVETKKKTVYKSVYKEADLSDWDD</sequence>
<evidence type="ECO:0000313" key="3">
    <source>
        <dbReference type="Proteomes" id="UP000191448"/>
    </source>
</evidence>
<comment type="caution">
    <text evidence="2">The sequence shown here is derived from an EMBL/GenBank/DDBJ whole genome shotgun (WGS) entry which is preliminary data.</text>
</comment>
<dbReference type="EMBL" id="LTAY01000026">
    <property type="protein sequence ID" value="OPX49132.1"/>
    <property type="molecule type" value="Genomic_DNA"/>
</dbReference>
<dbReference type="RefSeq" id="WP_080022179.1">
    <property type="nucleotide sequence ID" value="NZ_LTAY01000026.1"/>
</dbReference>
<dbReference type="Proteomes" id="UP000191448">
    <property type="component" value="Unassembled WGS sequence"/>
</dbReference>
<reference evidence="2 3" key="1">
    <citation type="submission" date="2016-02" db="EMBL/GenBank/DDBJ databases">
        <title>Genome sequence of Clostridium thermobutyricum DSM 4928.</title>
        <authorList>
            <person name="Poehlein A."/>
            <person name="Daniel R."/>
        </authorList>
    </citation>
    <scope>NUCLEOTIDE SEQUENCE [LARGE SCALE GENOMIC DNA]</scope>
    <source>
        <strain evidence="2 3">DSM 4928</strain>
    </source>
</reference>
<dbReference type="AlphaFoldDB" id="A0A1V4SX35"/>
<dbReference type="Pfam" id="PF09524">
    <property type="entry name" value="Phg_2220_C"/>
    <property type="match status" value="1"/>
</dbReference>
<dbReference type="NCBIfam" id="TIGR02220">
    <property type="entry name" value="phg_TIGR02220"/>
    <property type="match status" value="1"/>
</dbReference>
<name>A0A1V4SX35_9CLOT</name>
<evidence type="ECO:0000259" key="1">
    <source>
        <dbReference type="Pfam" id="PF09524"/>
    </source>
</evidence>
<protein>
    <recommendedName>
        <fullName evidence="1">Phage conserved hypothetical protein C-terminal domain-containing protein</fullName>
    </recommendedName>
</protein>
<organism evidence="2 3">
    <name type="scientific">Clostridium thermobutyricum DSM 4928</name>
    <dbReference type="NCBI Taxonomy" id="1121339"/>
    <lineage>
        <taxon>Bacteria</taxon>
        <taxon>Bacillati</taxon>
        <taxon>Bacillota</taxon>
        <taxon>Clostridia</taxon>
        <taxon>Eubacteriales</taxon>
        <taxon>Clostridiaceae</taxon>
        <taxon>Clostridium</taxon>
    </lineage>
</organism>
<gene>
    <name evidence="2" type="ORF">CLTHE_08860</name>
</gene>